<dbReference type="SMART" id="SM00897">
    <property type="entry name" value="FIST"/>
    <property type="match status" value="1"/>
</dbReference>
<comment type="caution">
    <text evidence="3">The sequence shown here is derived from an EMBL/GenBank/DDBJ whole genome shotgun (WGS) entry which is preliminary data.</text>
</comment>
<dbReference type="Pfam" id="PF08495">
    <property type="entry name" value="FIST"/>
    <property type="match status" value="1"/>
</dbReference>
<sequence>MTAPAHDAVIRAFTTAPDEQRAADELAEALRHPALGFVLFFCSMDYDLPRLATALEQAFGDVPMSGCTSCGELTPEGYATGTITALGFHRDWFSICHRLITPLDSFRSEEAVPLAESLIQAGYRQPLAPSAEHSFVFTMMDGLSFREELVLASLSAALGSIPFFGGSAGDGYNLTGTYVYDRGRFYRNAAAVVMVSTALEFEVFSSHHLLPTTEKLVVTSADALHRKVYELNAEPAADVYARLVGVSVPELNPAHFATTPLAVCINERYYARAIQRVNPDRSLSFYCAVENGIVLTRMENGPLLDDLVEQMDGVHDRLGTPWVTLTCDCCLRGMELSERGTMEQASRLVSHYGLVGFSTYGEQINGMHINHTLTGVAIGRRRRTPQS</sequence>
<dbReference type="SMART" id="SM01204">
    <property type="entry name" value="FIST_C"/>
    <property type="match status" value="1"/>
</dbReference>
<proteinExistence type="predicted"/>
<evidence type="ECO:0000259" key="1">
    <source>
        <dbReference type="SMART" id="SM00897"/>
    </source>
</evidence>
<feature type="domain" description="FIST C-domain" evidence="2">
    <location>
        <begin position="236"/>
        <end position="366"/>
    </location>
</feature>
<dbReference type="RefSeq" id="WP_369456296.1">
    <property type="nucleotide sequence ID" value="NZ_JBGCUO010000002.1"/>
</dbReference>
<gene>
    <name evidence="3" type="primary">nosP</name>
    <name evidence="3" type="ORF">AB5I84_12775</name>
</gene>
<evidence type="ECO:0000313" key="4">
    <source>
        <dbReference type="Proteomes" id="UP001562065"/>
    </source>
</evidence>
<evidence type="ECO:0000259" key="2">
    <source>
        <dbReference type="SMART" id="SM01204"/>
    </source>
</evidence>
<reference evidence="3 4" key="1">
    <citation type="submission" date="2024-07" db="EMBL/GenBank/DDBJ databases">
        <authorList>
            <person name="Ren Q."/>
        </authorList>
    </citation>
    <scope>NUCLEOTIDE SEQUENCE [LARGE SCALE GENOMIC DNA]</scope>
    <source>
        <strain evidence="3 4">REN37</strain>
    </source>
</reference>
<evidence type="ECO:0000313" key="3">
    <source>
        <dbReference type="EMBL" id="MEY1663028.1"/>
    </source>
</evidence>
<dbReference type="PANTHER" id="PTHR40252:SF2">
    <property type="entry name" value="BLR0328 PROTEIN"/>
    <property type="match status" value="1"/>
</dbReference>
<feature type="domain" description="FIST" evidence="1">
    <location>
        <begin position="33"/>
        <end position="235"/>
    </location>
</feature>
<dbReference type="InterPro" id="IPR013702">
    <property type="entry name" value="FIST_domain_N"/>
</dbReference>
<dbReference type="PANTHER" id="PTHR40252">
    <property type="entry name" value="BLR0328 PROTEIN"/>
    <property type="match status" value="1"/>
</dbReference>
<dbReference type="InterPro" id="IPR019494">
    <property type="entry name" value="FIST_C"/>
</dbReference>
<dbReference type="Proteomes" id="UP001562065">
    <property type="component" value="Unassembled WGS sequence"/>
</dbReference>
<protein>
    <submittedName>
        <fullName evidence="3">Nitric oxide-sensing protein NosP</fullName>
    </submittedName>
</protein>
<dbReference type="EMBL" id="JBGCUO010000002">
    <property type="protein sequence ID" value="MEY1663028.1"/>
    <property type="molecule type" value="Genomic_DNA"/>
</dbReference>
<dbReference type="NCBIfam" id="NF041558">
    <property type="entry name" value="NosP"/>
    <property type="match status" value="1"/>
</dbReference>
<organism evidence="3 4">
    <name type="scientific">Isoalcanivorax beigongshangi</name>
    <dbReference type="NCBI Taxonomy" id="3238810"/>
    <lineage>
        <taxon>Bacteria</taxon>
        <taxon>Pseudomonadati</taxon>
        <taxon>Pseudomonadota</taxon>
        <taxon>Gammaproteobacteria</taxon>
        <taxon>Oceanospirillales</taxon>
        <taxon>Alcanivoracaceae</taxon>
        <taxon>Isoalcanivorax</taxon>
    </lineage>
</organism>
<accession>A0ABV4AMG1</accession>
<name>A0ABV4AMG1_9GAMM</name>
<keyword evidence="4" id="KW-1185">Reference proteome</keyword>
<dbReference type="Pfam" id="PF10442">
    <property type="entry name" value="FIST_C"/>
    <property type="match status" value="1"/>
</dbReference>